<dbReference type="FunFam" id="1.10.8.60:FF:000013">
    <property type="entry name" value="DNA polymerase III subunit gamma/tau"/>
    <property type="match status" value="1"/>
</dbReference>
<keyword evidence="7" id="KW-0862">Zinc</keyword>
<dbReference type="AlphaFoldDB" id="E8R2R0"/>
<feature type="domain" description="AAA+ ATPase" evidence="13">
    <location>
        <begin position="55"/>
        <end position="197"/>
    </location>
</feature>
<feature type="compositionally biased region" description="Basic and acidic residues" evidence="12">
    <location>
        <begin position="594"/>
        <end position="608"/>
    </location>
</feature>
<dbReference type="InterPro" id="IPR027417">
    <property type="entry name" value="P-loop_NTPase"/>
</dbReference>
<feature type="compositionally biased region" description="Basic and acidic residues" evidence="12">
    <location>
        <begin position="434"/>
        <end position="450"/>
    </location>
</feature>
<dbReference type="RefSeq" id="WP_013565845.1">
    <property type="nucleotide sequence ID" value="NC_014962.1"/>
</dbReference>
<organism evidence="14 15">
    <name type="scientific">Isosphaera pallida (strain ATCC 43644 / DSM 9630 / IS1B)</name>
    <dbReference type="NCBI Taxonomy" id="575540"/>
    <lineage>
        <taxon>Bacteria</taxon>
        <taxon>Pseudomonadati</taxon>
        <taxon>Planctomycetota</taxon>
        <taxon>Planctomycetia</taxon>
        <taxon>Isosphaerales</taxon>
        <taxon>Isosphaeraceae</taxon>
        <taxon>Isosphaera</taxon>
    </lineage>
</organism>
<dbReference type="GO" id="GO:0003887">
    <property type="term" value="F:DNA-directed DNA polymerase activity"/>
    <property type="evidence" value="ECO:0007669"/>
    <property type="project" value="UniProtKB-KW"/>
</dbReference>
<dbReference type="SMART" id="SM00382">
    <property type="entry name" value="AAA"/>
    <property type="match status" value="1"/>
</dbReference>
<dbReference type="GO" id="GO:0006261">
    <property type="term" value="P:DNA-templated DNA replication"/>
    <property type="evidence" value="ECO:0007669"/>
    <property type="project" value="TreeGrafter"/>
</dbReference>
<feature type="compositionally biased region" description="Polar residues" evidence="12">
    <location>
        <begin position="609"/>
        <end position="622"/>
    </location>
</feature>
<evidence type="ECO:0000256" key="6">
    <source>
        <dbReference type="ARBA" id="ARBA00022741"/>
    </source>
</evidence>
<keyword evidence="15" id="KW-1185">Reference proteome</keyword>
<dbReference type="GO" id="GO:0003677">
    <property type="term" value="F:DNA binding"/>
    <property type="evidence" value="ECO:0007669"/>
    <property type="project" value="InterPro"/>
</dbReference>
<dbReference type="EMBL" id="CP002353">
    <property type="protein sequence ID" value="ADV63557.1"/>
    <property type="molecule type" value="Genomic_DNA"/>
</dbReference>
<sequence length="662" mass="72220">MASARATFASDGPTIPSSLDYQVVARRYRPQSFADVVGQDHVVRALSNAIIHHRVTHAYLFCGTRGVGKTSMARIFAKCLNCERGPTVEPCQVCDICRAISVGQDVDVIEIDGASNNGVDAVRELRQNAGLRPSRARYKIYYIDEVHMLTTGAFNALLKTLEEPPEHVKFIFATTEAHKIPITVLSRCQRYDFASITPDTIQQSLAAICQREGIAAESEALRVVARRASGSMRDAQSLLEQLLSSGQSPLTVEMVHQLLGTPDDELTLEILDALAGQRAGEALCLFDQAAGRGVQALDLINSLMDALRDVMTLAAGAPTRLLSSSPRHHDRLKRIATTWGLDTTLAALQVASEARGKLRGSLHGRLIAEMTLVRIARLERLVALSDLIAHLSLGEPLDPTRHFDFNPTQADAELPPKLVAPTPLPTITPPPSTGHDHNAPTETSNNEKKKFPAVVAPTCDEHTDAPTAPDVKLTPPTGQLQRVPSAGDTDTDTENDHDHDPDGESPSPSPSWDERRLQDAWRAALEELSPRERRPFLAARVHATSGPDHVHLILPASYNPGVGDGESDRIVDRLATRMATHLGRPVRLVPMVDSKPEPNRPSQPDRSRPTNPRTSGTALQRDSSTEVLRDDPFVRRLIEVFEARQVLAEPNDAESSSASSER</sequence>
<dbReference type="NCBIfam" id="NF004046">
    <property type="entry name" value="PRK05563.1"/>
    <property type="match status" value="1"/>
</dbReference>
<comment type="catalytic activity">
    <reaction evidence="10 11">
        <text>DNA(n) + a 2'-deoxyribonucleoside 5'-triphosphate = DNA(n+1) + diphosphate</text>
        <dbReference type="Rhea" id="RHEA:22508"/>
        <dbReference type="Rhea" id="RHEA-COMP:17339"/>
        <dbReference type="Rhea" id="RHEA-COMP:17340"/>
        <dbReference type="ChEBI" id="CHEBI:33019"/>
        <dbReference type="ChEBI" id="CHEBI:61560"/>
        <dbReference type="ChEBI" id="CHEBI:173112"/>
        <dbReference type="EC" id="2.7.7.7"/>
    </reaction>
</comment>
<dbReference type="eggNOG" id="COG2812">
    <property type="taxonomic scope" value="Bacteria"/>
</dbReference>
<feature type="region of interest" description="Disordered" evidence="12">
    <location>
        <begin position="590"/>
        <end position="627"/>
    </location>
</feature>
<dbReference type="Pfam" id="PF22608">
    <property type="entry name" value="DNAX_ATPase_lid"/>
    <property type="match status" value="1"/>
</dbReference>
<dbReference type="CDD" id="cd18137">
    <property type="entry name" value="HLD_clamp_pol_III_gamma_tau"/>
    <property type="match status" value="1"/>
</dbReference>
<dbReference type="Gene3D" id="3.40.50.300">
    <property type="entry name" value="P-loop containing nucleotide triphosphate hydrolases"/>
    <property type="match status" value="1"/>
</dbReference>
<keyword evidence="8 11" id="KW-0067">ATP-binding</keyword>
<evidence type="ECO:0000259" key="13">
    <source>
        <dbReference type="SMART" id="SM00382"/>
    </source>
</evidence>
<dbReference type="InterPro" id="IPR012763">
    <property type="entry name" value="DNA_pol_III_sug/sutau_N"/>
</dbReference>
<dbReference type="Gene3D" id="1.20.272.10">
    <property type="match status" value="1"/>
</dbReference>
<dbReference type="InParanoid" id="E8R2R0"/>
<dbReference type="HOGENOM" id="CLU_006229_0_7_0"/>
<dbReference type="Gene3D" id="1.10.8.60">
    <property type="match status" value="1"/>
</dbReference>
<dbReference type="InterPro" id="IPR050238">
    <property type="entry name" value="DNA_Rep/Repair_Clamp_Loader"/>
</dbReference>
<evidence type="ECO:0000256" key="3">
    <source>
        <dbReference type="ARBA" id="ARBA00022695"/>
    </source>
</evidence>
<proteinExistence type="inferred from homology"/>
<comment type="subunit">
    <text evidence="11">DNA polymerase III contains a core (composed of alpha, epsilon and theta chains) that associates with a tau subunit. This core dimerizes to form the POLIII' complex. PolIII' associates with the gamma complex (composed of gamma, delta, delta', psi and chi chains) and with the beta chain to form the complete DNA polymerase III complex.</text>
</comment>
<keyword evidence="2 11" id="KW-0808">Transferase</keyword>
<keyword evidence="3 11" id="KW-0548">Nucleotidyltransferase</keyword>
<evidence type="ECO:0000256" key="11">
    <source>
        <dbReference type="RuleBase" id="RU364063"/>
    </source>
</evidence>
<dbReference type="Pfam" id="PF12169">
    <property type="entry name" value="DNA_pol3_gamma3"/>
    <property type="match status" value="1"/>
</dbReference>
<protein>
    <recommendedName>
        <fullName evidence="11">DNA polymerase III subunit gamma/tau</fullName>
        <ecNumber evidence="11">2.7.7.7</ecNumber>
    </recommendedName>
</protein>
<dbReference type="STRING" id="575540.Isop_2992"/>
<feature type="region of interest" description="Disordered" evidence="12">
    <location>
        <begin position="398"/>
        <end position="516"/>
    </location>
</feature>
<dbReference type="PANTHER" id="PTHR11669">
    <property type="entry name" value="REPLICATION FACTOR C / DNA POLYMERASE III GAMMA-TAU SUBUNIT"/>
    <property type="match status" value="1"/>
</dbReference>
<gene>
    <name evidence="11" type="primary">dnaX</name>
    <name evidence="14" type="ordered locus">Isop_2992</name>
</gene>
<dbReference type="PANTHER" id="PTHR11669:SF0">
    <property type="entry name" value="PROTEIN STICHEL-LIKE 2"/>
    <property type="match status" value="1"/>
</dbReference>
<dbReference type="FunFam" id="3.40.50.300:FF:000014">
    <property type="entry name" value="DNA polymerase III subunit gamma/tau"/>
    <property type="match status" value="1"/>
</dbReference>
<evidence type="ECO:0000256" key="5">
    <source>
        <dbReference type="ARBA" id="ARBA00022723"/>
    </source>
</evidence>
<keyword evidence="9 11" id="KW-0239">DNA-directed DNA polymerase</keyword>
<dbReference type="GO" id="GO:0046872">
    <property type="term" value="F:metal ion binding"/>
    <property type="evidence" value="ECO:0007669"/>
    <property type="project" value="UniProtKB-KW"/>
</dbReference>
<dbReference type="InterPro" id="IPR045085">
    <property type="entry name" value="HLD_clamp_pol_III_gamma_tau"/>
</dbReference>
<accession>E8R2R0</accession>
<comment type="similarity">
    <text evidence="1 11">Belongs to the DnaX/STICHEL family.</text>
</comment>
<dbReference type="InterPro" id="IPR003593">
    <property type="entry name" value="AAA+_ATPase"/>
</dbReference>
<evidence type="ECO:0000256" key="8">
    <source>
        <dbReference type="ARBA" id="ARBA00022840"/>
    </source>
</evidence>
<evidence type="ECO:0000256" key="1">
    <source>
        <dbReference type="ARBA" id="ARBA00006360"/>
    </source>
</evidence>
<evidence type="ECO:0000256" key="2">
    <source>
        <dbReference type="ARBA" id="ARBA00022679"/>
    </source>
</evidence>
<dbReference type="Proteomes" id="UP000008631">
    <property type="component" value="Chromosome"/>
</dbReference>
<dbReference type="InterPro" id="IPR008921">
    <property type="entry name" value="DNA_pol3_clamp-load_cplx_C"/>
</dbReference>
<feature type="compositionally biased region" description="Pro residues" evidence="12">
    <location>
        <begin position="422"/>
        <end position="432"/>
    </location>
</feature>
<evidence type="ECO:0000256" key="12">
    <source>
        <dbReference type="SAM" id="MobiDB-lite"/>
    </source>
</evidence>
<evidence type="ECO:0000256" key="9">
    <source>
        <dbReference type="ARBA" id="ARBA00022932"/>
    </source>
</evidence>
<keyword evidence="6 11" id="KW-0547">Nucleotide-binding</keyword>
<evidence type="ECO:0000256" key="7">
    <source>
        <dbReference type="ARBA" id="ARBA00022833"/>
    </source>
</evidence>
<dbReference type="InterPro" id="IPR022754">
    <property type="entry name" value="DNA_pol_III_gamma-3"/>
</dbReference>
<dbReference type="FunCoup" id="E8R2R0">
    <property type="interactions" value="124"/>
</dbReference>
<evidence type="ECO:0000313" key="14">
    <source>
        <dbReference type="EMBL" id="ADV63557.1"/>
    </source>
</evidence>
<dbReference type="SUPFAM" id="SSF52540">
    <property type="entry name" value="P-loop containing nucleoside triphosphate hydrolases"/>
    <property type="match status" value="1"/>
</dbReference>
<comment type="function">
    <text evidence="11">DNA polymerase III is a complex, multichain enzyme responsible for most of the replicative synthesis in bacteria. This DNA polymerase also exhibits 3' to 5' exonuclease activity.</text>
</comment>
<dbReference type="EC" id="2.7.7.7" evidence="11"/>
<reference evidence="14 15" key="2">
    <citation type="journal article" date="2011" name="Stand. Genomic Sci.">
        <title>Complete genome sequence of Isosphaera pallida type strain (IS1B).</title>
        <authorList>
            <consortium name="US DOE Joint Genome Institute (JGI-PGF)"/>
            <person name="Goker M."/>
            <person name="Cleland D."/>
            <person name="Saunders E."/>
            <person name="Lapidus A."/>
            <person name="Nolan M."/>
            <person name="Lucas S."/>
            <person name="Hammon N."/>
            <person name="Deshpande S."/>
            <person name="Cheng J.F."/>
            <person name="Tapia R."/>
            <person name="Han C."/>
            <person name="Goodwin L."/>
            <person name="Pitluck S."/>
            <person name="Liolios K."/>
            <person name="Pagani I."/>
            <person name="Ivanova N."/>
            <person name="Mavromatis K."/>
            <person name="Pati A."/>
            <person name="Chen A."/>
            <person name="Palaniappan K."/>
            <person name="Land M."/>
            <person name="Hauser L."/>
            <person name="Chang Y.J."/>
            <person name="Jeffries C.D."/>
            <person name="Detter J.C."/>
            <person name="Beck B."/>
            <person name="Woyke T."/>
            <person name="Bristow J."/>
            <person name="Eisen J.A."/>
            <person name="Markowitz V."/>
            <person name="Hugenholtz P."/>
            <person name="Kyrpides N.C."/>
            <person name="Klenk H.P."/>
        </authorList>
    </citation>
    <scope>NUCLEOTIDE SEQUENCE [LARGE SCALE GENOMIC DNA]</scope>
    <source>
        <strain evidence="15">ATCC 43644 / DSM 9630 / IS1B</strain>
    </source>
</reference>
<keyword evidence="5" id="KW-0479">Metal-binding</keyword>
<dbReference type="CDD" id="cd00009">
    <property type="entry name" value="AAA"/>
    <property type="match status" value="1"/>
</dbReference>
<evidence type="ECO:0000313" key="15">
    <source>
        <dbReference type="Proteomes" id="UP000008631"/>
    </source>
</evidence>
<evidence type="ECO:0000256" key="4">
    <source>
        <dbReference type="ARBA" id="ARBA00022705"/>
    </source>
</evidence>
<name>E8R2R0_ISOPI</name>
<dbReference type="SUPFAM" id="SSF48019">
    <property type="entry name" value="post-AAA+ oligomerization domain-like"/>
    <property type="match status" value="1"/>
</dbReference>
<dbReference type="GO" id="GO:0005524">
    <property type="term" value="F:ATP binding"/>
    <property type="evidence" value="ECO:0007669"/>
    <property type="project" value="UniProtKB-KW"/>
</dbReference>
<dbReference type="NCBIfam" id="TIGR02397">
    <property type="entry name" value="dnaX_nterm"/>
    <property type="match status" value="1"/>
</dbReference>
<dbReference type="GO" id="GO:0009360">
    <property type="term" value="C:DNA polymerase III complex"/>
    <property type="evidence" value="ECO:0007669"/>
    <property type="project" value="InterPro"/>
</dbReference>
<keyword evidence="4 11" id="KW-0235">DNA replication</keyword>
<dbReference type="Pfam" id="PF13177">
    <property type="entry name" value="DNA_pol3_delta2"/>
    <property type="match status" value="1"/>
</dbReference>
<dbReference type="KEGG" id="ipa:Isop_2992"/>
<reference key="1">
    <citation type="submission" date="2010-11" db="EMBL/GenBank/DDBJ databases">
        <title>The complete sequence of chromosome of Isophaera pallida ATCC 43644.</title>
        <authorList>
            <consortium name="US DOE Joint Genome Institute (JGI-PGF)"/>
            <person name="Lucas S."/>
            <person name="Copeland A."/>
            <person name="Lapidus A."/>
            <person name="Bruce D."/>
            <person name="Goodwin L."/>
            <person name="Pitluck S."/>
            <person name="Kyrpides N."/>
            <person name="Mavromatis K."/>
            <person name="Pagani I."/>
            <person name="Ivanova N."/>
            <person name="Saunders E."/>
            <person name="Brettin T."/>
            <person name="Detter J.C."/>
            <person name="Han C."/>
            <person name="Tapia R."/>
            <person name="Land M."/>
            <person name="Hauser L."/>
            <person name="Markowitz V."/>
            <person name="Cheng J.-F."/>
            <person name="Hugenholtz P."/>
            <person name="Woyke T."/>
            <person name="Wu D."/>
            <person name="Eisen J.A."/>
        </authorList>
    </citation>
    <scope>NUCLEOTIDE SEQUENCE</scope>
    <source>
        <strain>ATCC 43644</strain>
    </source>
</reference>
<evidence type="ECO:0000256" key="10">
    <source>
        <dbReference type="ARBA" id="ARBA00049244"/>
    </source>
</evidence>